<evidence type="ECO:0000259" key="11">
    <source>
        <dbReference type="PROSITE" id="PS52019"/>
    </source>
</evidence>
<dbReference type="Pfam" id="PF00107">
    <property type="entry name" value="ADH_zinc_N"/>
    <property type="match status" value="1"/>
</dbReference>
<proteinExistence type="predicted"/>
<keyword evidence="3 12" id="KW-0808">Transferase</keyword>
<dbReference type="PROSITE" id="PS52019">
    <property type="entry name" value="PKS_MFAS_DH"/>
    <property type="match status" value="1"/>
</dbReference>
<dbReference type="Proteomes" id="UP000749293">
    <property type="component" value="Unassembled WGS sequence"/>
</dbReference>
<feature type="domain" description="PKS/mFAS DH" evidence="11">
    <location>
        <begin position="954"/>
        <end position="1249"/>
    </location>
</feature>
<evidence type="ECO:0000256" key="8">
    <source>
        <dbReference type="PROSITE-ProRule" id="PRU01363"/>
    </source>
</evidence>
<dbReference type="InterPro" id="IPR018201">
    <property type="entry name" value="Ketoacyl_synth_AS"/>
</dbReference>
<dbReference type="InterPro" id="IPR049551">
    <property type="entry name" value="PKS_DH_C"/>
</dbReference>
<dbReference type="InterPro" id="IPR014031">
    <property type="entry name" value="Ketoacyl_synth_C"/>
</dbReference>
<reference evidence="12" key="1">
    <citation type="submission" date="2020-03" db="EMBL/GenBank/DDBJ databases">
        <title>Site-based positive gene gene selection in Geosmithia morbida across the United States reveals a broad range of putative effectors and factors for local host and environmental adapation.</title>
        <authorList>
            <person name="Onufrak A."/>
            <person name="Murdoch R.W."/>
            <person name="Gazis R."/>
            <person name="Huff M."/>
            <person name="Staton M."/>
            <person name="Klingeman W."/>
            <person name="Hadziabdic D."/>
        </authorList>
    </citation>
    <scope>NUCLEOTIDE SEQUENCE</scope>
    <source>
        <strain evidence="12">1262</strain>
    </source>
</reference>
<dbReference type="SUPFAM" id="SSF55048">
    <property type="entry name" value="Probable ACP-binding domain of malonyl-CoA ACP transacylase"/>
    <property type="match status" value="1"/>
</dbReference>
<keyword evidence="4" id="KW-0521">NADP</keyword>
<dbReference type="Gene3D" id="3.10.129.110">
    <property type="entry name" value="Polyketide synthase dehydratase"/>
    <property type="match status" value="1"/>
</dbReference>
<keyword evidence="6" id="KW-0511">Multifunctional enzyme</keyword>
<evidence type="ECO:0000256" key="1">
    <source>
        <dbReference type="ARBA" id="ARBA00022450"/>
    </source>
</evidence>
<dbReference type="Gene3D" id="3.90.180.10">
    <property type="entry name" value="Medium-chain alcohol dehydrogenases, catalytic domain"/>
    <property type="match status" value="1"/>
</dbReference>
<dbReference type="InterPro" id="IPR049900">
    <property type="entry name" value="PKS_mFAS_DH"/>
</dbReference>
<dbReference type="SMART" id="SM00825">
    <property type="entry name" value="PKS_KS"/>
    <property type="match status" value="1"/>
</dbReference>
<feature type="domain" description="Ketosynthase family 3 (KS3)" evidence="10">
    <location>
        <begin position="57"/>
        <end position="479"/>
    </location>
</feature>
<evidence type="ECO:0000256" key="7">
    <source>
        <dbReference type="ARBA" id="ARBA00023315"/>
    </source>
</evidence>
<dbReference type="SUPFAM" id="SSF47336">
    <property type="entry name" value="ACP-like"/>
    <property type="match status" value="1"/>
</dbReference>
<evidence type="ECO:0000256" key="6">
    <source>
        <dbReference type="ARBA" id="ARBA00023268"/>
    </source>
</evidence>
<feature type="active site" description="Proton acceptor; for dehydratase activity" evidence="8">
    <location>
        <position position="986"/>
    </location>
</feature>
<dbReference type="InterPro" id="IPR020807">
    <property type="entry name" value="PKS_DH"/>
</dbReference>
<feature type="domain" description="Carrier" evidence="9">
    <location>
        <begin position="2277"/>
        <end position="2355"/>
    </location>
</feature>
<dbReference type="EMBL" id="JAANYQ010000002">
    <property type="protein sequence ID" value="KAF4125697.1"/>
    <property type="molecule type" value="Genomic_DNA"/>
</dbReference>
<dbReference type="FunFam" id="3.40.50.720:FF:000209">
    <property type="entry name" value="Polyketide synthase Pks12"/>
    <property type="match status" value="1"/>
</dbReference>
<dbReference type="InterPro" id="IPR016039">
    <property type="entry name" value="Thiolase-like"/>
</dbReference>
<dbReference type="InterPro" id="IPR036736">
    <property type="entry name" value="ACP-like_sf"/>
</dbReference>
<dbReference type="InterPro" id="IPR032821">
    <property type="entry name" value="PKS_assoc"/>
</dbReference>
<dbReference type="PROSITE" id="PS52004">
    <property type="entry name" value="KS3_2"/>
    <property type="match status" value="1"/>
</dbReference>
<dbReference type="InterPro" id="IPR049552">
    <property type="entry name" value="PKS_DH_N"/>
</dbReference>
<dbReference type="PROSITE" id="PS00606">
    <property type="entry name" value="KS3_1"/>
    <property type="match status" value="1"/>
</dbReference>
<dbReference type="Pfam" id="PF08240">
    <property type="entry name" value="ADH_N"/>
    <property type="match status" value="1"/>
</dbReference>
<feature type="active site" description="Proton donor; for dehydratase activity" evidence="8">
    <location>
        <position position="1158"/>
    </location>
</feature>
<dbReference type="OrthoDB" id="329835at2759"/>
<dbReference type="CDD" id="cd00833">
    <property type="entry name" value="PKS"/>
    <property type="match status" value="1"/>
</dbReference>
<dbReference type="SUPFAM" id="SSF52151">
    <property type="entry name" value="FabD/lysophospholipase-like"/>
    <property type="match status" value="1"/>
</dbReference>
<gene>
    <name evidence="12" type="ORF">GMORB2_0941</name>
</gene>
<keyword evidence="7" id="KW-0012">Acyltransferase</keyword>
<dbReference type="GeneID" id="55967171"/>
<dbReference type="Pfam" id="PF14765">
    <property type="entry name" value="PS-DH"/>
    <property type="match status" value="1"/>
</dbReference>
<dbReference type="InterPro" id="IPR014030">
    <property type="entry name" value="Ketoacyl_synth_N"/>
</dbReference>
<dbReference type="PROSITE" id="PS50075">
    <property type="entry name" value="CARRIER"/>
    <property type="match status" value="1"/>
</dbReference>
<dbReference type="Pfam" id="PF00109">
    <property type="entry name" value="ketoacyl-synt"/>
    <property type="match status" value="1"/>
</dbReference>
<dbReference type="InterPro" id="IPR011032">
    <property type="entry name" value="GroES-like_sf"/>
</dbReference>
<dbReference type="SMART" id="SM00829">
    <property type="entry name" value="PKS_ER"/>
    <property type="match status" value="1"/>
</dbReference>
<accession>A0A9P4Z030</accession>
<dbReference type="SMART" id="SM00826">
    <property type="entry name" value="PKS_DH"/>
    <property type="match status" value="1"/>
</dbReference>
<dbReference type="InterPro" id="IPR050091">
    <property type="entry name" value="PKS_NRPS_Biosynth_Enz"/>
</dbReference>
<dbReference type="Pfam" id="PF00698">
    <property type="entry name" value="Acyl_transf_1"/>
    <property type="match status" value="1"/>
</dbReference>
<dbReference type="InterPro" id="IPR042104">
    <property type="entry name" value="PKS_dehydratase_sf"/>
</dbReference>
<dbReference type="GO" id="GO:0044550">
    <property type="term" value="P:secondary metabolite biosynthetic process"/>
    <property type="evidence" value="ECO:0007669"/>
    <property type="project" value="TreeGrafter"/>
</dbReference>
<dbReference type="GO" id="GO:1901336">
    <property type="term" value="P:lactone biosynthetic process"/>
    <property type="evidence" value="ECO:0007669"/>
    <property type="project" value="UniProtKB-ARBA"/>
</dbReference>
<keyword evidence="5" id="KW-0560">Oxidoreductase</keyword>
<dbReference type="Gene3D" id="3.40.366.10">
    <property type="entry name" value="Malonyl-Coenzyme A Acyl Carrier Protein, domain 2"/>
    <property type="match status" value="1"/>
</dbReference>
<dbReference type="PANTHER" id="PTHR43775">
    <property type="entry name" value="FATTY ACID SYNTHASE"/>
    <property type="match status" value="1"/>
</dbReference>
<feature type="region of interest" description="N-terminal hotdog fold" evidence="8">
    <location>
        <begin position="954"/>
        <end position="1081"/>
    </location>
</feature>
<protein>
    <submittedName>
        <fullName evidence="12">Acyl transferase domain in polyketide synthase (PKS) enzyme</fullName>
    </submittedName>
</protein>
<keyword evidence="2" id="KW-0597">Phosphoprotein</keyword>
<dbReference type="CDD" id="cd05195">
    <property type="entry name" value="enoyl_red"/>
    <property type="match status" value="1"/>
</dbReference>
<dbReference type="InterPro" id="IPR009081">
    <property type="entry name" value="PP-bd_ACP"/>
</dbReference>
<feature type="region of interest" description="C-terminal hotdog fold" evidence="8">
    <location>
        <begin position="1092"/>
        <end position="1249"/>
    </location>
</feature>
<evidence type="ECO:0000259" key="9">
    <source>
        <dbReference type="PROSITE" id="PS50075"/>
    </source>
</evidence>
<dbReference type="PANTHER" id="PTHR43775:SF50">
    <property type="entry name" value="HIGHLY REDUCING POLYKETIDE SYNTHASE SRDA"/>
    <property type="match status" value="1"/>
</dbReference>
<dbReference type="GO" id="GO:0004315">
    <property type="term" value="F:3-oxoacyl-[acyl-carrier-protein] synthase activity"/>
    <property type="evidence" value="ECO:0007669"/>
    <property type="project" value="InterPro"/>
</dbReference>
<dbReference type="Gene3D" id="3.40.50.720">
    <property type="entry name" value="NAD(P)-binding Rossmann-like Domain"/>
    <property type="match status" value="2"/>
</dbReference>
<dbReference type="Pfam" id="PF16197">
    <property type="entry name" value="KAsynt_C_assoc"/>
    <property type="match status" value="1"/>
</dbReference>
<comment type="caution">
    <text evidence="12">The sequence shown here is derived from an EMBL/GenBank/DDBJ whole genome shotgun (WGS) entry which is preliminary data.</text>
</comment>
<dbReference type="Pfam" id="PF08659">
    <property type="entry name" value="KR"/>
    <property type="match status" value="1"/>
</dbReference>
<dbReference type="Pfam" id="PF21089">
    <property type="entry name" value="PKS_DH_N"/>
    <property type="match status" value="1"/>
</dbReference>
<evidence type="ECO:0000313" key="13">
    <source>
        <dbReference type="Proteomes" id="UP000749293"/>
    </source>
</evidence>
<dbReference type="RefSeq" id="XP_035324349.1">
    <property type="nucleotide sequence ID" value="XM_035462925.1"/>
</dbReference>
<dbReference type="SMART" id="SM00822">
    <property type="entry name" value="PKS_KR"/>
    <property type="match status" value="1"/>
</dbReference>
<dbReference type="SUPFAM" id="SSF50129">
    <property type="entry name" value="GroES-like"/>
    <property type="match status" value="1"/>
</dbReference>
<dbReference type="InterPro" id="IPR036291">
    <property type="entry name" value="NAD(P)-bd_dom_sf"/>
</dbReference>
<dbReference type="GO" id="GO:0006633">
    <property type="term" value="P:fatty acid biosynthetic process"/>
    <property type="evidence" value="ECO:0007669"/>
    <property type="project" value="InterPro"/>
</dbReference>
<dbReference type="InterPro" id="IPR013968">
    <property type="entry name" value="PKS_KR"/>
</dbReference>
<dbReference type="GO" id="GO:0004312">
    <property type="term" value="F:fatty acid synthase activity"/>
    <property type="evidence" value="ECO:0007669"/>
    <property type="project" value="TreeGrafter"/>
</dbReference>
<dbReference type="GO" id="GO:0016491">
    <property type="term" value="F:oxidoreductase activity"/>
    <property type="evidence" value="ECO:0007669"/>
    <property type="project" value="UniProtKB-KW"/>
</dbReference>
<dbReference type="InterPro" id="IPR057326">
    <property type="entry name" value="KR_dom"/>
</dbReference>
<dbReference type="InterPro" id="IPR014043">
    <property type="entry name" value="Acyl_transferase_dom"/>
</dbReference>
<dbReference type="InterPro" id="IPR016036">
    <property type="entry name" value="Malonyl_transacylase_ACP-bd"/>
</dbReference>
<dbReference type="SUPFAM" id="SSF51735">
    <property type="entry name" value="NAD(P)-binding Rossmann-fold domains"/>
    <property type="match status" value="2"/>
</dbReference>
<keyword evidence="1" id="KW-0596">Phosphopantetheine</keyword>
<dbReference type="SUPFAM" id="SSF53901">
    <property type="entry name" value="Thiolase-like"/>
    <property type="match status" value="1"/>
</dbReference>
<evidence type="ECO:0000256" key="4">
    <source>
        <dbReference type="ARBA" id="ARBA00022857"/>
    </source>
</evidence>
<dbReference type="InterPro" id="IPR020841">
    <property type="entry name" value="PKS_Beta-ketoAc_synthase_dom"/>
</dbReference>
<dbReference type="InterPro" id="IPR016035">
    <property type="entry name" value="Acyl_Trfase/lysoPLipase"/>
</dbReference>
<evidence type="ECO:0000256" key="5">
    <source>
        <dbReference type="ARBA" id="ARBA00023002"/>
    </source>
</evidence>
<evidence type="ECO:0000313" key="12">
    <source>
        <dbReference type="EMBL" id="KAF4125697.1"/>
    </source>
</evidence>
<organism evidence="12 13">
    <name type="scientific">Geosmithia morbida</name>
    <dbReference type="NCBI Taxonomy" id="1094350"/>
    <lineage>
        <taxon>Eukaryota</taxon>
        <taxon>Fungi</taxon>
        <taxon>Dikarya</taxon>
        <taxon>Ascomycota</taxon>
        <taxon>Pezizomycotina</taxon>
        <taxon>Sordariomycetes</taxon>
        <taxon>Hypocreomycetidae</taxon>
        <taxon>Hypocreales</taxon>
        <taxon>Bionectriaceae</taxon>
        <taxon>Geosmithia</taxon>
    </lineage>
</organism>
<dbReference type="Gene3D" id="3.40.47.10">
    <property type="match status" value="1"/>
</dbReference>
<dbReference type="InterPro" id="IPR013149">
    <property type="entry name" value="ADH-like_C"/>
</dbReference>
<evidence type="ECO:0000256" key="2">
    <source>
        <dbReference type="ARBA" id="ARBA00022553"/>
    </source>
</evidence>
<dbReference type="InterPro" id="IPR013154">
    <property type="entry name" value="ADH-like_N"/>
</dbReference>
<name>A0A9P4Z030_9HYPO</name>
<evidence type="ECO:0000256" key="3">
    <source>
        <dbReference type="ARBA" id="ARBA00022679"/>
    </source>
</evidence>
<dbReference type="InterPro" id="IPR001227">
    <property type="entry name" value="Ac_transferase_dom_sf"/>
</dbReference>
<dbReference type="InterPro" id="IPR020843">
    <property type="entry name" value="ER"/>
</dbReference>
<dbReference type="SMART" id="SM00827">
    <property type="entry name" value="PKS_AT"/>
    <property type="match status" value="1"/>
</dbReference>
<keyword evidence="13" id="KW-1185">Reference proteome</keyword>
<dbReference type="Pfam" id="PF02801">
    <property type="entry name" value="Ketoacyl-synt_C"/>
    <property type="match status" value="1"/>
</dbReference>
<evidence type="ECO:0000259" key="10">
    <source>
        <dbReference type="PROSITE" id="PS52004"/>
    </source>
</evidence>
<sequence>MAAVTANPELVDEPQLAYDRKQDVTVISKAISEAAYSQDDLPVLSGPSGSSSDAGFDKTTCIVGMACHLPGGITSPSGLWDYLYNKKTAQGKVPLQRYNIEGYYGKDNTRAGMMNVDGGYFLDEDVRKFDPSFFGINNLEASYMDPQQRKLLEIVYECLENAGETMKDIAGSNTAVFVGNFTVDYNLMQSRDSDYLHRLAATGSGTSIMSNRISHVFDLHGPSFTLDTACSSTIYALHQAVTAIKNGDCDAAIVAGANLITSPEQHFGTAKGGFLSPTSACHTFDVSADGYARAEALNAIYIKRLSSALKDKSKIHAVIRGTAINSNGKTPGITLPDAKMQEAVIRKAYENAGLSFDDTDYVECHGTGTPVGDPIEVNGVAACFGRREGEPLRIGSVKTNMGHGEAASGLTSVIKVALAFEHGIIPPTYGVKEVNPKLKLKERNMVVQCENEPWPRSLQRASVNSFGYGGANGHVILESVDSYMNSSATPEVSTTESVADAGEGQFLVLPFSASSGKSLEARQSQVIDLVERAADGETVGAISSELSKRQTGLRLRNFVLASAGFNPSVVKIADSGDKAVPGAKPLPLAFVFTGQGAQYATMGKEALEQDAAFLATIRQLDATLASLPTEHKPDWTLEQTLRDGPATSMINHVTRSQPICTAIQIALVDLLRSWGVTPSAVIGHSSGEIAASYAAGLLTSSQAIKAAYYRGFAVGKLQSRGTMLAAGVSADDANAMIEKLSLPEVRVACVNSPESVTISGSTSSIEALLSELSDLGKFARKLETGGRAYHSHMMTEIGDLYESLVAPHFAEEAPAPDPEVQMFSTVGHSAESLGIVNPGTSMSSYFRRNLEQPVQFSAGPIQQIRSAAKKDKESAPYSPTLVRKENSYVCLKKLAGTLYSYGHDIDWSTVNNISRSSKTISPSLPSYPWDYSNPLLWHEPRGSVEHRLRKHPRHELIGTRTTAGNGIEYCWRNIPKMSEMAWVRDHKLGESQVVLPGAGYMAMAIEALSQILDIKDNLKAGVSYSFEFENVNISAAFVVPDEKDAEAEQTEIHTVMNPRKISTANKSKDCIRVVESTMKPTDGSVEVTPNGYECWPMGRWYKKAKEEGLNFGPEFQSLTSLYTDGNRTATDSIGTTVLDPPSAASAGMFYAIHPITIDACFQAAIFGGTAGNVSALRAFVPVFLTSCTIQLPSGGAAGQKSEEMRIHSRMEKTGFASRSVSFTLRLPDGTPAIDMRHMRLNAYGGKPPVAAETSIYLQRQPCLRIQWKPDVLRIQPEAGNALREYIADFSVKQAEEMLDNNALVVFAAVLDLLSHKVPRMAVLEIGQERQWSAKDVLSILGKDTAFPRCKSWTDSTLNDVGEIVLEDPKAPDTFDAVVIPHYSVSRKVWNDMPQALAEKVSENGIVITRKTDAAVTSLDAAGFATIELPSDTLLAIRGPKKTGLEDKSVLIVKPNSSSSSIDTLESAITTHLRGTGISQVSSSTIRNIGEVDLNESVAVVSLLEMEQEFLATISADDMDRLRKITDNPALRYAVLDIGADATKRSLIDTTCANVSAALAFRHAIDDSEFIQKDGVLYVSRFVPDAELNSLFRQRMGTEDMRLVPFGQIGPARLSVGQVGMTDTIHFQQIAESQTAPPEGYVDVDLRSVGLNAKDIYAINGRADTKDCTVALDFGGVVKETGPGVTHLKKGDRVAAFVPNHFGTTERVRVETLHKLRPEEDMTVMPTILGVNVTALVCLRDRAHLRAGETVLIHSGAGAFGLAAINIAQLMGATVYTTVGSQSKRDYLTKEMGVPAENIFNSRDDSFVDGIMAATGGRGINVIINSLVGDLMHASWSCISPFGRFVEIGKRELIDAGNLDMHKFLQGSTFSAFDLSEFFYAEDPHYQQVVYNYTAEVVDLYRDGKIKASPIATFDVSQIGQAYRYFNNKDRIGKVVISMENPKSKVPVAPPMYQAVFSPEKSYLLVGCLGGLGRSLSRWMMSRGARKFCFLGRSGVDKPSAAELVNRLHDAGADVTVVRGDVSSPDHVQEAVEACAKQGPIGGVVQAAMGLSEALFTVMSNKAWHTGIQPKWRGSWNLNHSLEGYDGALDFFLMTSSISGSCGTATESNYCAANNFLDGFARWRRSQGKPAISIGLGMISEVGYLHENPEIEAMLLRKGIQPLNEEEFLQVVDYGLSGPGGDAEFVSGKPTTSEHAHILTGLESYGVRKLMAQGFEVNNGVMDESRTSILAASLLAEKDEQAEENGNDNGSLESAAKWFKDLPVGAGHMFTSEASAPTMLDAALRLIKKRFSNLILMQLDAVDERAPLPSFGVDSMLAAEFRTWFFNTFQVDIPFLDIISPQKCLFNLAEIIEEKLLASWGA</sequence>